<comment type="caution">
    <text evidence="1">The sequence shown here is derived from an EMBL/GenBank/DDBJ whole genome shotgun (WGS) entry which is preliminary data.</text>
</comment>
<protein>
    <recommendedName>
        <fullName evidence="3">Zinc/iron-chelating domain-containing protein</fullName>
    </recommendedName>
</protein>
<evidence type="ECO:0000313" key="2">
    <source>
        <dbReference type="Proteomes" id="UP001154240"/>
    </source>
</evidence>
<sequence length="197" mass="22087">MEAPILQPELAAKIADLYGRMEKAYDIVARQLDFTCTGCPDNCCDSYFLHHTYVEWAYLWVGLMALAPELRKGIENRAAEYAAACTHALDRGERPQVMCPLNAEGRCSLYLHRLMICRMHGVPSSLTFPNGQGKKFPGCFRCQEIVGTRQATPAVERAPLFRELVALEQELLGEQQGQMPKVKKTIADMILMGPPRV</sequence>
<dbReference type="Proteomes" id="UP001154240">
    <property type="component" value="Unassembled WGS sequence"/>
</dbReference>
<evidence type="ECO:0000313" key="1">
    <source>
        <dbReference type="EMBL" id="MDG4475482.1"/>
    </source>
</evidence>
<reference evidence="1" key="1">
    <citation type="journal article" date="2022" name="bioRxiv">
        <title>Thiovibrio frasassiensisgen. nov., sp. nov., an autotrophic, elemental sulfur disproportionating bacterium isolated from sulfidic karst sediment, and proposal of Thiovibrionaceae fam. nov.</title>
        <authorList>
            <person name="Aronson H."/>
            <person name="Thomas C."/>
            <person name="Bhattacharyya M."/>
            <person name="Eckstein S."/>
            <person name="Jensen S."/>
            <person name="Barco R."/>
            <person name="Macalady J."/>
            <person name="Amend J."/>
        </authorList>
    </citation>
    <scope>NUCLEOTIDE SEQUENCE</scope>
    <source>
        <strain evidence="1">RS19-109</strain>
    </source>
</reference>
<gene>
    <name evidence="1" type="ORF">OLX77_04830</name>
</gene>
<organism evidence="1 2">
    <name type="scientific">Thiovibrio frasassiensis</name>
    <dbReference type="NCBI Taxonomy" id="2984131"/>
    <lineage>
        <taxon>Bacteria</taxon>
        <taxon>Pseudomonadati</taxon>
        <taxon>Thermodesulfobacteriota</taxon>
        <taxon>Desulfobulbia</taxon>
        <taxon>Desulfobulbales</taxon>
        <taxon>Thiovibrionaceae</taxon>
        <taxon>Thiovibrio</taxon>
    </lineage>
</organism>
<dbReference type="EMBL" id="JAPHEH010000001">
    <property type="protein sequence ID" value="MDG4475482.1"/>
    <property type="molecule type" value="Genomic_DNA"/>
</dbReference>
<dbReference type="AlphaFoldDB" id="A0A9X4MF51"/>
<evidence type="ECO:0008006" key="3">
    <source>
        <dbReference type="Google" id="ProtNLM"/>
    </source>
</evidence>
<dbReference type="RefSeq" id="WP_307632455.1">
    <property type="nucleotide sequence ID" value="NZ_JAPHEH010000001.1"/>
</dbReference>
<keyword evidence="2" id="KW-1185">Reference proteome</keyword>
<reference evidence="1" key="2">
    <citation type="submission" date="2022-10" db="EMBL/GenBank/DDBJ databases">
        <authorList>
            <person name="Aronson H.S."/>
        </authorList>
    </citation>
    <scope>NUCLEOTIDE SEQUENCE</scope>
    <source>
        <strain evidence="1">RS19-109</strain>
    </source>
</reference>
<accession>A0A9X4MF51</accession>
<proteinExistence type="predicted"/>
<name>A0A9X4MF51_9BACT</name>